<feature type="compositionally biased region" description="Low complexity" evidence="1">
    <location>
        <begin position="124"/>
        <end position="149"/>
    </location>
</feature>
<reference evidence="4" key="1">
    <citation type="submission" date="2022-11" db="UniProtKB">
        <authorList>
            <consortium name="WormBaseParasite"/>
        </authorList>
    </citation>
    <scope>IDENTIFICATION</scope>
</reference>
<proteinExistence type="predicted"/>
<keyword evidence="3" id="KW-1185">Reference proteome</keyword>
<name>A0A914C117_9BILA</name>
<dbReference type="Proteomes" id="UP000887540">
    <property type="component" value="Unplaced"/>
</dbReference>
<accession>A0A914C117</accession>
<keyword evidence="2" id="KW-0732">Signal</keyword>
<evidence type="ECO:0000256" key="1">
    <source>
        <dbReference type="SAM" id="MobiDB-lite"/>
    </source>
</evidence>
<feature type="region of interest" description="Disordered" evidence="1">
    <location>
        <begin position="119"/>
        <end position="149"/>
    </location>
</feature>
<organism evidence="3 4">
    <name type="scientific">Acrobeloides nanus</name>
    <dbReference type="NCBI Taxonomy" id="290746"/>
    <lineage>
        <taxon>Eukaryota</taxon>
        <taxon>Metazoa</taxon>
        <taxon>Ecdysozoa</taxon>
        <taxon>Nematoda</taxon>
        <taxon>Chromadorea</taxon>
        <taxon>Rhabditida</taxon>
        <taxon>Tylenchina</taxon>
        <taxon>Cephalobomorpha</taxon>
        <taxon>Cephaloboidea</taxon>
        <taxon>Cephalobidae</taxon>
        <taxon>Acrobeloides</taxon>
    </lineage>
</organism>
<protein>
    <submittedName>
        <fullName evidence="4">Uncharacterized protein</fullName>
    </submittedName>
</protein>
<evidence type="ECO:0000313" key="4">
    <source>
        <dbReference type="WBParaSite" id="ACRNAN_Path_1478.g5784.t1"/>
    </source>
</evidence>
<sequence>MKYYYLLVFVFLFAKVFAQNNDDSDVQVVSTGIDDADAEEALYKHVETLRQFCEHTLNETEDVNVRNFNLLICQAFAQVNAGDTSGAYQTVKDMFADKTLSATQKKEILEKHQELMKEIQESVGNRNNNDASNSNAASNSNGASNNNNG</sequence>
<dbReference type="AlphaFoldDB" id="A0A914C117"/>
<evidence type="ECO:0000256" key="2">
    <source>
        <dbReference type="SAM" id="SignalP"/>
    </source>
</evidence>
<feature type="signal peptide" evidence="2">
    <location>
        <begin position="1"/>
        <end position="18"/>
    </location>
</feature>
<evidence type="ECO:0000313" key="3">
    <source>
        <dbReference type="Proteomes" id="UP000887540"/>
    </source>
</evidence>
<dbReference type="WBParaSite" id="ACRNAN_Path_1478.g5784.t1">
    <property type="protein sequence ID" value="ACRNAN_Path_1478.g5784.t1"/>
    <property type="gene ID" value="ACRNAN_Path_1478.g5784"/>
</dbReference>
<feature type="chain" id="PRO_5037640494" evidence="2">
    <location>
        <begin position="19"/>
        <end position="149"/>
    </location>
</feature>